<keyword evidence="3" id="KW-1185">Reference proteome</keyword>
<organism evidence="2 3">
    <name type="scientific">Hibiscus sabdariffa</name>
    <name type="common">roselle</name>
    <dbReference type="NCBI Taxonomy" id="183260"/>
    <lineage>
        <taxon>Eukaryota</taxon>
        <taxon>Viridiplantae</taxon>
        <taxon>Streptophyta</taxon>
        <taxon>Embryophyta</taxon>
        <taxon>Tracheophyta</taxon>
        <taxon>Spermatophyta</taxon>
        <taxon>Magnoliopsida</taxon>
        <taxon>eudicotyledons</taxon>
        <taxon>Gunneridae</taxon>
        <taxon>Pentapetalae</taxon>
        <taxon>rosids</taxon>
        <taxon>malvids</taxon>
        <taxon>Malvales</taxon>
        <taxon>Malvaceae</taxon>
        <taxon>Malvoideae</taxon>
        <taxon>Hibiscus</taxon>
    </lineage>
</organism>
<proteinExistence type="predicted"/>
<feature type="compositionally biased region" description="Polar residues" evidence="1">
    <location>
        <begin position="58"/>
        <end position="72"/>
    </location>
</feature>
<evidence type="ECO:0000256" key="1">
    <source>
        <dbReference type="SAM" id="MobiDB-lite"/>
    </source>
</evidence>
<evidence type="ECO:0000313" key="2">
    <source>
        <dbReference type="EMBL" id="KAK9045979.1"/>
    </source>
</evidence>
<name>A0ABR2U971_9ROSI</name>
<sequence length="183" mass="20166">MSQHILQLRNQLQRIEARQLQFLEETKVFQQTLINFLCFQFPFAGTFFTAQPEATQQANFSAATQPQPSANPSAKAGATEEAQIPESSSSRQPQRPAPADVPTLQPAPTMPDTSNQRMGKAPAGRTISKTNLSSPEEEEQLHKPAKRQRRYHIITADSDDDNSAAVPVAHPEKSVDPSLSFSI</sequence>
<protein>
    <submittedName>
        <fullName evidence="2">Uncharacterized protein</fullName>
    </submittedName>
</protein>
<feature type="compositionally biased region" description="Basic residues" evidence="1">
    <location>
        <begin position="143"/>
        <end position="152"/>
    </location>
</feature>
<feature type="region of interest" description="Disordered" evidence="1">
    <location>
        <begin position="58"/>
        <end position="183"/>
    </location>
</feature>
<dbReference type="EMBL" id="JBBPBN010000001">
    <property type="protein sequence ID" value="KAK9045979.1"/>
    <property type="molecule type" value="Genomic_DNA"/>
</dbReference>
<accession>A0ABR2U971</accession>
<reference evidence="2 3" key="1">
    <citation type="journal article" date="2024" name="G3 (Bethesda)">
        <title>Genome assembly of Hibiscus sabdariffa L. provides insights into metabolisms of medicinal natural products.</title>
        <authorList>
            <person name="Kim T."/>
        </authorList>
    </citation>
    <scope>NUCLEOTIDE SEQUENCE [LARGE SCALE GENOMIC DNA]</scope>
    <source>
        <strain evidence="2">TK-2024</strain>
        <tissue evidence="2">Old leaves</tissue>
    </source>
</reference>
<feature type="compositionally biased region" description="Low complexity" evidence="1">
    <location>
        <begin position="85"/>
        <end position="98"/>
    </location>
</feature>
<dbReference type="Proteomes" id="UP001396334">
    <property type="component" value="Unassembled WGS sequence"/>
</dbReference>
<gene>
    <name evidence="2" type="ORF">V6N11_051882</name>
</gene>
<comment type="caution">
    <text evidence="2">The sequence shown here is derived from an EMBL/GenBank/DDBJ whole genome shotgun (WGS) entry which is preliminary data.</text>
</comment>
<evidence type="ECO:0000313" key="3">
    <source>
        <dbReference type="Proteomes" id="UP001396334"/>
    </source>
</evidence>